<feature type="domain" description="GGDEF" evidence="2">
    <location>
        <begin position="378"/>
        <end position="512"/>
    </location>
</feature>
<accession>A0ABT4CM53</accession>
<dbReference type="CDD" id="cd01948">
    <property type="entry name" value="EAL"/>
    <property type="match status" value="1"/>
</dbReference>
<dbReference type="InterPro" id="IPR029787">
    <property type="entry name" value="Nucleotide_cyclase"/>
</dbReference>
<dbReference type="CDD" id="cd01949">
    <property type="entry name" value="GGDEF"/>
    <property type="match status" value="1"/>
</dbReference>
<dbReference type="InterPro" id="IPR052155">
    <property type="entry name" value="Biofilm_reg_signaling"/>
</dbReference>
<dbReference type="NCBIfam" id="TIGR00254">
    <property type="entry name" value="GGDEF"/>
    <property type="match status" value="1"/>
</dbReference>
<dbReference type="InterPro" id="IPR000160">
    <property type="entry name" value="GGDEF_dom"/>
</dbReference>
<dbReference type="InterPro" id="IPR018771">
    <property type="entry name" value="PocR_dom"/>
</dbReference>
<sequence length="777" mass="89945">MKYKFSELVDIKKLQLLLDNLCKATGIRSAIIEPDGTILTASGWKRVCTEFHRVNPLTRVNCIESDKSILNGRNKEKKYIISKCRNGMCDIGAPIIINDCHLATVFTGQFFLEEQPDIEYFMRVARKVGFDEEEYINAIKEVEVFGKEEIKPIVEYLAEFANWITEIGYNRLKQLEANEKLNENYLELSAVYEELAAIEEELRIQYNDLCEKEELLRVNERRYKLAVDGANDGIFDVNIESGKIFISNRGKDIFDIEEKGNVFYIDDIEEYKCNGNNNFFIKKIQEIINRDIDAYNHEMKFRDKYGKEKYILCRGKALRKDGKIIYVAGSFTDISNRKKTERITNRLAYHNPVTGLKNRTYIMEEYPKLIEKIKKENGKAALIFLDIDNFKAINDTFGHSAGDEFLRKISKKLRKILRDKDYICHLGGDEFLFLIRSLKEEKELKYIAENLLNIFKNTFRIKNEEINYITASIGIAVLKSKGDNFQTLFNHADDAMHCAKREGKNRYKIYTAGMNSIIYYETKLHKDLKYALKNDEFKVYYQPKIDISTGNISGVEALVRWIKRDGKIIPPNKFINFAEERGLIGDISEKVIRTACIQNKKWYSSKKNNFRVAVNLSAFELQDEKLFVKIKNLLDATGLLPELFEVEITESVVMKNFNTSIKTLNKLREIGIKVSLDDFGTGYSSLNYLKNLPIDTIKLDKTFIDNLTTDSKEKFIVSALIDLSHGINLKVVAEGVESKEQFNILKEYGCDEIQGYYFSKPVSDKEFETSFLNDHAL</sequence>
<dbReference type="SUPFAM" id="SSF55073">
    <property type="entry name" value="Nucleotide cyclase"/>
    <property type="match status" value="1"/>
</dbReference>
<dbReference type="Gene3D" id="3.30.70.270">
    <property type="match status" value="1"/>
</dbReference>
<dbReference type="SMART" id="SM00052">
    <property type="entry name" value="EAL"/>
    <property type="match status" value="1"/>
</dbReference>
<dbReference type="PANTHER" id="PTHR44757:SF2">
    <property type="entry name" value="BIOFILM ARCHITECTURE MAINTENANCE PROTEIN MBAA"/>
    <property type="match status" value="1"/>
</dbReference>
<dbReference type="PROSITE" id="PS50883">
    <property type="entry name" value="EAL"/>
    <property type="match status" value="1"/>
</dbReference>
<evidence type="ECO:0000313" key="4">
    <source>
        <dbReference type="Proteomes" id="UP001079657"/>
    </source>
</evidence>
<gene>
    <name evidence="3" type="ORF">OXH55_00805</name>
</gene>
<dbReference type="Pfam" id="PF00990">
    <property type="entry name" value="GGDEF"/>
    <property type="match status" value="1"/>
</dbReference>
<dbReference type="PANTHER" id="PTHR44757">
    <property type="entry name" value="DIGUANYLATE CYCLASE DGCP"/>
    <property type="match status" value="1"/>
</dbReference>
<dbReference type="RefSeq" id="WP_268047500.1">
    <property type="nucleotide sequence ID" value="NZ_JAPQES010000001.1"/>
</dbReference>
<dbReference type="Proteomes" id="UP001079657">
    <property type="component" value="Unassembled WGS sequence"/>
</dbReference>
<dbReference type="SMART" id="SM00267">
    <property type="entry name" value="GGDEF"/>
    <property type="match status" value="1"/>
</dbReference>
<dbReference type="InterPro" id="IPR000014">
    <property type="entry name" value="PAS"/>
</dbReference>
<dbReference type="InterPro" id="IPR035965">
    <property type="entry name" value="PAS-like_dom_sf"/>
</dbReference>
<dbReference type="InterPro" id="IPR035919">
    <property type="entry name" value="EAL_sf"/>
</dbReference>
<reference evidence="3" key="1">
    <citation type="submission" date="2022-12" db="EMBL/GenBank/DDBJ databases">
        <authorList>
            <person name="Wang J."/>
        </authorList>
    </citation>
    <scope>NUCLEOTIDE SEQUENCE</scope>
    <source>
        <strain evidence="3">HY-42-06</strain>
    </source>
</reference>
<dbReference type="InterPro" id="IPR043128">
    <property type="entry name" value="Rev_trsase/Diguanyl_cyclase"/>
</dbReference>
<evidence type="ECO:0000313" key="3">
    <source>
        <dbReference type="EMBL" id="MCY6369181.1"/>
    </source>
</evidence>
<dbReference type="Pfam" id="PF10114">
    <property type="entry name" value="PocR"/>
    <property type="match status" value="1"/>
</dbReference>
<dbReference type="Gene3D" id="3.20.20.450">
    <property type="entry name" value="EAL domain"/>
    <property type="match status" value="1"/>
</dbReference>
<dbReference type="Gene3D" id="3.30.450.20">
    <property type="entry name" value="PAS domain"/>
    <property type="match status" value="1"/>
</dbReference>
<dbReference type="NCBIfam" id="TIGR00229">
    <property type="entry name" value="sensory_box"/>
    <property type="match status" value="1"/>
</dbReference>
<dbReference type="EMBL" id="JAPQES010000001">
    <property type="protein sequence ID" value="MCY6369181.1"/>
    <property type="molecule type" value="Genomic_DNA"/>
</dbReference>
<dbReference type="SUPFAM" id="SSF55785">
    <property type="entry name" value="PYP-like sensor domain (PAS domain)"/>
    <property type="match status" value="1"/>
</dbReference>
<dbReference type="Pfam" id="PF00563">
    <property type="entry name" value="EAL"/>
    <property type="match status" value="1"/>
</dbReference>
<feature type="domain" description="EAL" evidence="1">
    <location>
        <begin position="521"/>
        <end position="775"/>
    </location>
</feature>
<protein>
    <submittedName>
        <fullName evidence="3">EAL domain-containing protein</fullName>
    </submittedName>
</protein>
<keyword evidence="4" id="KW-1185">Reference proteome</keyword>
<comment type="caution">
    <text evidence="3">The sequence shown here is derived from an EMBL/GenBank/DDBJ whole genome shotgun (WGS) entry which is preliminary data.</text>
</comment>
<organism evidence="3 4">
    <name type="scientific">Clostridium ganghwense</name>
    <dbReference type="NCBI Taxonomy" id="312089"/>
    <lineage>
        <taxon>Bacteria</taxon>
        <taxon>Bacillati</taxon>
        <taxon>Bacillota</taxon>
        <taxon>Clostridia</taxon>
        <taxon>Eubacteriales</taxon>
        <taxon>Clostridiaceae</taxon>
        <taxon>Clostridium</taxon>
    </lineage>
</organism>
<name>A0ABT4CM53_9CLOT</name>
<evidence type="ECO:0000259" key="2">
    <source>
        <dbReference type="PROSITE" id="PS50887"/>
    </source>
</evidence>
<evidence type="ECO:0000259" key="1">
    <source>
        <dbReference type="PROSITE" id="PS50883"/>
    </source>
</evidence>
<dbReference type="PROSITE" id="PS50887">
    <property type="entry name" value="GGDEF"/>
    <property type="match status" value="1"/>
</dbReference>
<dbReference type="InterPro" id="IPR001633">
    <property type="entry name" value="EAL_dom"/>
</dbReference>
<proteinExistence type="predicted"/>
<dbReference type="SUPFAM" id="SSF141868">
    <property type="entry name" value="EAL domain-like"/>
    <property type="match status" value="1"/>
</dbReference>